<keyword evidence="7 9" id="KW-0808">Transferase</keyword>
<dbReference type="RefSeq" id="WP_013355846.1">
    <property type="nucleotide sequence ID" value="NZ_AP028145.1"/>
</dbReference>
<evidence type="ECO:0000256" key="4">
    <source>
        <dbReference type="ARBA" id="ARBA00022553"/>
    </source>
</evidence>
<evidence type="ECO:0000256" key="6">
    <source>
        <dbReference type="ARBA" id="ARBA00022642"/>
    </source>
</evidence>
<dbReference type="NCBIfam" id="NF009131">
    <property type="entry name" value="PRK12484.1"/>
    <property type="match status" value="1"/>
</dbReference>
<dbReference type="FunFam" id="3.20.20.70:FF:000076">
    <property type="entry name" value="Nicotinate phosphoribosyltransferase"/>
    <property type="match status" value="1"/>
</dbReference>
<dbReference type="GO" id="GO:0005829">
    <property type="term" value="C:cytosol"/>
    <property type="evidence" value="ECO:0007669"/>
    <property type="project" value="TreeGrafter"/>
</dbReference>
<organism evidence="14 16">
    <name type="scientific">Lactiplantibacillus plantarum</name>
    <name type="common">Lactobacillus plantarum</name>
    <dbReference type="NCBI Taxonomy" id="1590"/>
    <lineage>
        <taxon>Bacteria</taxon>
        <taxon>Bacillati</taxon>
        <taxon>Bacillota</taxon>
        <taxon>Bacilli</taxon>
        <taxon>Lactobacillales</taxon>
        <taxon>Lactobacillaceae</taxon>
        <taxon>Lactiplantibacillus</taxon>
    </lineage>
</organism>
<dbReference type="PIRSF" id="PIRSF000484">
    <property type="entry name" value="NAPRT"/>
    <property type="match status" value="1"/>
</dbReference>
<dbReference type="PATRIC" id="fig|1590.152.peg.2412"/>
<evidence type="ECO:0000256" key="3">
    <source>
        <dbReference type="ARBA" id="ARBA00013236"/>
    </source>
</evidence>
<dbReference type="Proteomes" id="UP000076872">
    <property type="component" value="Unassembled WGS sequence"/>
</dbReference>
<dbReference type="EC" id="6.3.4.21" evidence="3 9"/>
<evidence type="ECO:0000259" key="10">
    <source>
        <dbReference type="Pfam" id="PF04095"/>
    </source>
</evidence>
<evidence type="ECO:0000256" key="7">
    <source>
        <dbReference type="ARBA" id="ARBA00022679"/>
    </source>
</evidence>
<dbReference type="SUPFAM" id="SSF54675">
    <property type="entry name" value="Nicotinate/Quinolinate PRTase N-terminal domain-like"/>
    <property type="match status" value="1"/>
</dbReference>
<reference evidence="14 16" key="2">
    <citation type="submission" date="2016-08" db="EMBL/GenBank/DDBJ databases">
        <title>Genome sequencing of Lactobacillus plantarum JSA22, isolated from fermented soybean paste.</title>
        <authorList>
            <person name="Choi H.S."/>
        </authorList>
    </citation>
    <scope>NUCLEOTIDE SEQUENCE [LARGE SCALE GENOMIC DNA]</scope>
    <source>
        <strain evidence="14 16">JSA22</strain>
    </source>
</reference>
<dbReference type="UniPathway" id="UPA00253">
    <property type="reaction ID" value="UER00457"/>
</dbReference>
<evidence type="ECO:0000256" key="8">
    <source>
        <dbReference type="ARBA" id="ARBA00048668"/>
    </source>
</evidence>
<proteinExistence type="inferred from homology"/>
<dbReference type="NCBIfam" id="TIGR01513">
    <property type="entry name" value="NAPRTase_put"/>
    <property type="match status" value="1"/>
</dbReference>
<dbReference type="PANTHER" id="PTHR11098:SF1">
    <property type="entry name" value="NICOTINATE PHOSPHORIBOSYLTRANSFERASE"/>
    <property type="match status" value="1"/>
</dbReference>
<feature type="domain" description="Nicotinate/nicotinamide phosphoribosyltransferase" evidence="10">
    <location>
        <begin position="150"/>
        <end position="332"/>
    </location>
</feature>
<evidence type="ECO:0000259" key="11">
    <source>
        <dbReference type="Pfam" id="PF17767"/>
    </source>
</evidence>
<evidence type="ECO:0000256" key="1">
    <source>
        <dbReference type="ARBA" id="ARBA00004952"/>
    </source>
</evidence>
<dbReference type="GO" id="GO:0034355">
    <property type="term" value="P:NAD+ biosynthetic process via the salvage pathway"/>
    <property type="evidence" value="ECO:0007669"/>
    <property type="project" value="TreeGrafter"/>
</dbReference>
<dbReference type="GO" id="GO:0047280">
    <property type="term" value="F:nicotinamide phosphoribosyltransferase activity"/>
    <property type="evidence" value="ECO:0007669"/>
    <property type="project" value="UniProtKB-ARBA"/>
</dbReference>
<dbReference type="Proteomes" id="UP000094892">
    <property type="component" value="Unassembled WGS sequence"/>
</dbReference>
<dbReference type="InterPro" id="IPR036068">
    <property type="entry name" value="Nicotinate_pribotase-like_C"/>
</dbReference>
<comment type="pathway">
    <text evidence="1 9">Cofactor biosynthesis; NAD(+) biosynthesis; nicotinate D-ribonucleotide from nicotinate: step 1/1.</text>
</comment>
<comment type="similarity">
    <text evidence="2 9">Belongs to the NAPRTase family.</text>
</comment>
<accession>A0A0M4SK52</accession>
<dbReference type="InterPro" id="IPR041619">
    <property type="entry name" value="NAPRTase_C"/>
</dbReference>
<dbReference type="NCBIfam" id="NF006695">
    <property type="entry name" value="PRK09243.1-2"/>
    <property type="match status" value="1"/>
</dbReference>
<comment type="caution">
    <text evidence="14">The sequence shown here is derived from an EMBL/GenBank/DDBJ whole genome shotgun (WGS) entry which is preliminary data.</text>
</comment>
<feature type="domain" description="Nicotinate phosphoribosyltransferase C-terminal" evidence="12">
    <location>
        <begin position="357"/>
        <end position="465"/>
    </location>
</feature>
<dbReference type="InterPro" id="IPR007229">
    <property type="entry name" value="Nic_PRibTrfase-Fam"/>
</dbReference>
<dbReference type="Pfam" id="PF17956">
    <property type="entry name" value="NAPRTase_C"/>
    <property type="match status" value="1"/>
</dbReference>
<keyword evidence="6 9" id="KW-0662">Pyridine nucleotide biosynthesis</keyword>
<dbReference type="SUPFAM" id="SSF51690">
    <property type="entry name" value="Nicotinate/Quinolinate PRTase C-terminal domain-like"/>
    <property type="match status" value="1"/>
</dbReference>
<dbReference type="CDD" id="cd01570">
    <property type="entry name" value="NAPRTase_A"/>
    <property type="match status" value="1"/>
</dbReference>
<dbReference type="EMBL" id="LUXO01000044">
    <property type="protein sequence ID" value="KZU99552.1"/>
    <property type="molecule type" value="Genomic_DNA"/>
</dbReference>
<gene>
    <name evidence="14" type="ORF">LPJSA22_02515</name>
    <name evidence="13" type="ORF">NAB2_3562</name>
</gene>
<comment type="catalytic activity">
    <reaction evidence="8 9">
        <text>5-phospho-alpha-D-ribose 1-diphosphate + nicotinate + ATP + H2O = nicotinate beta-D-ribonucleotide + ADP + phosphate + diphosphate</text>
        <dbReference type="Rhea" id="RHEA:36163"/>
        <dbReference type="ChEBI" id="CHEBI:15377"/>
        <dbReference type="ChEBI" id="CHEBI:30616"/>
        <dbReference type="ChEBI" id="CHEBI:32544"/>
        <dbReference type="ChEBI" id="CHEBI:33019"/>
        <dbReference type="ChEBI" id="CHEBI:43474"/>
        <dbReference type="ChEBI" id="CHEBI:57502"/>
        <dbReference type="ChEBI" id="CHEBI:58017"/>
        <dbReference type="ChEBI" id="CHEBI:456216"/>
        <dbReference type="EC" id="6.3.4.21"/>
    </reaction>
</comment>
<comment type="function">
    <text evidence="9">Catalyzes the first step in the biosynthesis of NAD from nicotinic acid, the ATP-dependent synthesis of beta-nicotinate D-ribonucleotide from nicotinate and 5-phospho-D-ribose 1-phosphate.</text>
</comment>
<feature type="domain" description="Nicotinate phosphoribosyltransferase N-terminal" evidence="11">
    <location>
        <begin position="6"/>
        <end position="129"/>
    </location>
</feature>
<dbReference type="Pfam" id="PF17767">
    <property type="entry name" value="NAPRTase_N"/>
    <property type="match status" value="1"/>
</dbReference>
<dbReference type="Gene3D" id="3.20.20.70">
    <property type="entry name" value="Aldolase class I"/>
    <property type="match status" value="1"/>
</dbReference>
<dbReference type="Gene3D" id="3.20.140.10">
    <property type="entry name" value="nicotinate phosphoribosyltransferase"/>
    <property type="match status" value="1"/>
</dbReference>
<dbReference type="GO" id="GO:0004516">
    <property type="term" value="F:nicotinate phosphoribosyltransferase activity"/>
    <property type="evidence" value="ECO:0007669"/>
    <property type="project" value="UniProtKB-UniRule"/>
</dbReference>
<evidence type="ECO:0000256" key="9">
    <source>
        <dbReference type="RuleBase" id="RU365100"/>
    </source>
</evidence>
<keyword evidence="14" id="KW-0328">Glycosyltransferase</keyword>
<protein>
    <recommendedName>
        <fullName evidence="3 9">Nicotinate phosphoribosyltransferase</fullName>
        <ecNumber evidence="3 9">6.3.4.21</ecNumber>
    </recommendedName>
</protein>
<dbReference type="InterPro" id="IPR006405">
    <property type="entry name" value="Nic_PRibTrfase_pncB"/>
</dbReference>
<reference evidence="13 15" key="1">
    <citation type="submission" date="2016-03" db="EMBL/GenBank/DDBJ databases">
        <title>Comparative genomics of 54 Lactobacillus plantarum strains reveals genomic uncoupling from niche constraints.</title>
        <authorList>
            <person name="Martino M.E."/>
        </authorList>
    </citation>
    <scope>NUCLEOTIDE SEQUENCE [LARGE SCALE GENOMIC DNA]</scope>
    <source>
        <strain evidence="13 15">NAB2</strain>
    </source>
</reference>
<dbReference type="AlphaFoldDB" id="A0A0M4SK52"/>
<dbReference type="InterPro" id="IPR041525">
    <property type="entry name" value="N/Namide_PRibTrfase"/>
</dbReference>
<dbReference type="EMBL" id="MCOL01000001">
    <property type="protein sequence ID" value="ODO62501.1"/>
    <property type="molecule type" value="Genomic_DNA"/>
</dbReference>
<evidence type="ECO:0000313" key="13">
    <source>
        <dbReference type="EMBL" id="KZU99552.1"/>
    </source>
</evidence>
<sequence length="477" mass="51978">MRNLSLLTDLYELSMANGFHHDLPQTNATFDLFYRRVPDNGSFVIAAGLQQVVEALQDFHFTNSDLDYFRQLNLWDESFLAMLANFKLTCQIKALPEGTPVFPREPLLTITGPLEQAQLLETLALNIVNHQSLIATKARRLSYAAAGRPIMEFGARRAQGPDSALYGTRAAIIGGANSTSNVLAAKLFDIPVAGTMAHSWIEAFPDELTAFRKWAEQYPDNSALLVDTYDVLNSGIPNAVTVFKELRAAGHEPVGIRIDSGDVTTLSQAARTQLDAAGFPNAKITISNALDEHIITSLLHEGAPIDNFGIGEKLITSASAPVLSGVYKLAATESNGQSTPKIKVSASREKLTIPGDKQVYRLYEPGTQRAFADLIALATETIVDATSLTVVNSDPLSVDRQQRLTHFEARPLLAPVDLSNTTSIPVTTIQATTQAKLAELPRTTQRLVNPDLYPVYMTTTLSQLQTSLLNKMTILAD</sequence>
<evidence type="ECO:0000256" key="5">
    <source>
        <dbReference type="ARBA" id="ARBA00022598"/>
    </source>
</evidence>
<dbReference type="GeneID" id="77215986"/>
<keyword evidence="4" id="KW-0597">Phosphoprotein</keyword>
<comment type="PTM">
    <text evidence="9">Transiently phosphorylated on a His residue during the reaction cycle. Phosphorylation strongly increases the affinity for substrates and increases the rate of nicotinate D-ribonucleotide production. Dephosphorylation regenerates the low-affinity form of the enzyme, leading to product release.</text>
</comment>
<evidence type="ECO:0000313" key="14">
    <source>
        <dbReference type="EMBL" id="ODO62501.1"/>
    </source>
</evidence>
<keyword evidence="5 9" id="KW-0436">Ligase</keyword>
<evidence type="ECO:0000313" key="15">
    <source>
        <dbReference type="Proteomes" id="UP000076872"/>
    </source>
</evidence>
<dbReference type="Pfam" id="PF04095">
    <property type="entry name" value="NAPRTase"/>
    <property type="match status" value="1"/>
</dbReference>
<dbReference type="InterPro" id="IPR013785">
    <property type="entry name" value="Aldolase_TIM"/>
</dbReference>
<dbReference type="InterPro" id="IPR040727">
    <property type="entry name" value="NAPRTase_N"/>
</dbReference>
<evidence type="ECO:0000259" key="12">
    <source>
        <dbReference type="Pfam" id="PF17956"/>
    </source>
</evidence>
<evidence type="ECO:0000256" key="2">
    <source>
        <dbReference type="ARBA" id="ARBA00010897"/>
    </source>
</evidence>
<name>A0A0M4SK52_LACPN</name>
<evidence type="ECO:0000313" key="16">
    <source>
        <dbReference type="Proteomes" id="UP000094892"/>
    </source>
</evidence>
<dbReference type="PANTHER" id="PTHR11098">
    <property type="entry name" value="NICOTINATE PHOSPHORIBOSYLTRANSFERASE"/>
    <property type="match status" value="1"/>
</dbReference>